<feature type="transmembrane region" description="Helical" evidence="6">
    <location>
        <begin position="317"/>
        <end position="337"/>
    </location>
</feature>
<feature type="transmembrane region" description="Helical" evidence="6">
    <location>
        <begin position="669"/>
        <end position="688"/>
    </location>
</feature>
<evidence type="ECO:0000256" key="4">
    <source>
        <dbReference type="ARBA" id="ARBA00022989"/>
    </source>
</evidence>
<evidence type="ECO:0000256" key="3">
    <source>
        <dbReference type="ARBA" id="ARBA00022692"/>
    </source>
</evidence>
<keyword evidence="9" id="KW-1185">Reference proteome</keyword>
<feature type="transmembrane region" description="Helical" evidence="6">
    <location>
        <begin position="583"/>
        <end position="606"/>
    </location>
</feature>
<feature type="transmembrane region" description="Helical" evidence="6">
    <location>
        <begin position="627"/>
        <end position="649"/>
    </location>
</feature>
<dbReference type="InterPro" id="IPR003838">
    <property type="entry name" value="ABC3_permease_C"/>
</dbReference>
<dbReference type="Proteomes" id="UP000188145">
    <property type="component" value="Chromosome"/>
</dbReference>
<dbReference type="EMBL" id="CP019606">
    <property type="protein sequence ID" value="AQP47518.1"/>
    <property type="molecule type" value="Genomic_DNA"/>
</dbReference>
<dbReference type="Pfam" id="PF02687">
    <property type="entry name" value="FtsX"/>
    <property type="match status" value="2"/>
</dbReference>
<keyword evidence="4 6" id="KW-1133">Transmembrane helix</keyword>
<keyword evidence="5 6" id="KW-0472">Membrane</keyword>
<dbReference type="GO" id="GO:0005886">
    <property type="term" value="C:plasma membrane"/>
    <property type="evidence" value="ECO:0007669"/>
    <property type="project" value="UniProtKB-SubCell"/>
</dbReference>
<dbReference type="STRING" id="1332264.BW730_08465"/>
<evidence type="ECO:0000259" key="7">
    <source>
        <dbReference type="Pfam" id="PF02687"/>
    </source>
</evidence>
<feature type="transmembrane region" description="Helical" evidence="6">
    <location>
        <begin position="184"/>
        <end position="210"/>
    </location>
</feature>
<keyword evidence="2" id="KW-1003">Cell membrane</keyword>
<protein>
    <recommendedName>
        <fullName evidence="7">ABC3 transporter permease C-terminal domain-containing protein</fullName>
    </recommendedName>
</protein>
<evidence type="ECO:0000256" key="6">
    <source>
        <dbReference type="SAM" id="Phobius"/>
    </source>
</evidence>
<dbReference type="KEGG" id="tes:BW730_08465"/>
<sequence length="705" mass="72443">MSVLRLLILGTRRGWGRLAGIVVGVAVGVVLALLLVAGSNALETRDVRASWLTPSVGDVGEASPSDALAAPMIDTYEGRNITRLDVAIPADATVRLPGLDTPTPGTYLASPALQKLIDSTPGDDLGERYGTPAGTIPADLLAGPDSLAVVVGASALDLSMVSSAGPVESFGGEAYGGNQNYQTLAMIGALALLIPAFLLVSVATSLGAAARSERWQTLLTIGAPRRTVKRIAVAEATGTATVGAALGVAAFFALRPVLALLPVDGQRLVASDLTVPLPTIVALAVVVILGAVLAAARGARRTGTSTATHAVFEKRPSIWRLTPLLAGIAIFSLVNVFAKAIPVPLAIPVVGCFALLAVGLLVAGPYFTWLSGAALARLTGTGSGVIASRRIVRTPRAGFRSVAGLVVATFIITVFAFATSAHVGDGDFTSKPLMPADAVAAAVHPGSDLTPGAADEALRRVPGVTAVYFTYTDGEGVYLDGAAARALTGGAFTGDVAELVGGVYSLTPDPPALKEAHVATLDGMAVGDIVVRTDAEPDAIERARTALLSLHGVDRSVGAWTRAESMHFADSDLASQFTEIGRLAIVIVTGLAAAVLTVSTIAALYDRKRTFGLLQLIGMPSNTLRRVISWETLAPLLSIVVPAIALGWFTAYMLITTLSGRTIGWPDSLLLISLAATAVMAVIAIAIASRVGIRLARASENTHQE</sequence>
<dbReference type="RefSeq" id="WP_077685849.1">
    <property type="nucleotide sequence ID" value="NZ_CP019606.1"/>
</dbReference>
<dbReference type="AlphaFoldDB" id="A0A1Q2CN33"/>
<organism evidence="8 9">
    <name type="scientific">Tessaracoccus aquimaris</name>
    <dbReference type="NCBI Taxonomy" id="1332264"/>
    <lineage>
        <taxon>Bacteria</taxon>
        <taxon>Bacillati</taxon>
        <taxon>Actinomycetota</taxon>
        <taxon>Actinomycetes</taxon>
        <taxon>Propionibacteriales</taxon>
        <taxon>Propionibacteriaceae</taxon>
        <taxon>Tessaracoccus</taxon>
    </lineage>
</organism>
<feature type="transmembrane region" description="Helical" evidence="6">
    <location>
        <begin position="21"/>
        <end position="42"/>
    </location>
</feature>
<evidence type="ECO:0000313" key="8">
    <source>
        <dbReference type="EMBL" id="AQP47518.1"/>
    </source>
</evidence>
<feature type="transmembrane region" description="Helical" evidence="6">
    <location>
        <begin position="343"/>
        <end position="376"/>
    </location>
</feature>
<gene>
    <name evidence="8" type="ORF">BW730_08465</name>
</gene>
<dbReference type="OrthoDB" id="5118998at2"/>
<reference evidence="9" key="1">
    <citation type="submission" date="2017-02" db="EMBL/GenBank/DDBJ databases">
        <title>Tessaracoccus aquaemaris sp. nov., isolated from the intestine of a Korean rockfish, Sebastes schlegelii, in a marine aquaculture pond.</title>
        <authorList>
            <person name="Tak E.J."/>
            <person name="Bae J.-W."/>
        </authorList>
    </citation>
    <scope>NUCLEOTIDE SEQUENCE [LARGE SCALE GENOMIC DNA]</scope>
    <source>
        <strain evidence="9">NSG39</strain>
    </source>
</reference>
<feature type="domain" description="ABC3 transporter permease C-terminal" evidence="7">
    <location>
        <begin position="583"/>
        <end position="690"/>
    </location>
</feature>
<evidence type="ECO:0000256" key="2">
    <source>
        <dbReference type="ARBA" id="ARBA00022475"/>
    </source>
</evidence>
<comment type="subcellular location">
    <subcellularLocation>
        <location evidence="1">Cell membrane</location>
        <topology evidence="1">Multi-pass membrane protein</topology>
    </subcellularLocation>
</comment>
<feature type="transmembrane region" description="Helical" evidence="6">
    <location>
        <begin position="397"/>
        <end position="418"/>
    </location>
</feature>
<keyword evidence="3 6" id="KW-0812">Transmembrane</keyword>
<feature type="transmembrane region" description="Helical" evidence="6">
    <location>
        <begin position="231"/>
        <end position="254"/>
    </location>
</feature>
<name>A0A1Q2CN33_9ACTN</name>
<evidence type="ECO:0000256" key="5">
    <source>
        <dbReference type="ARBA" id="ARBA00023136"/>
    </source>
</evidence>
<evidence type="ECO:0000313" key="9">
    <source>
        <dbReference type="Proteomes" id="UP000188145"/>
    </source>
</evidence>
<evidence type="ECO:0000256" key="1">
    <source>
        <dbReference type="ARBA" id="ARBA00004651"/>
    </source>
</evidence>
<feature type="domain" description="ABC3 transporter permease C-terminal" evidence="7">
    <location>
        <begin position="188"/>
        <end position="302"/>
    </location>
</feature>
<proteinExistence type="predicted"/>
<feature type="transmembrane region" description="Helical" evidence="6">
    <location>
        <begin position="274"/>
        <end position="296"/>
    </location>
</feature>
<accession>A0A1Q2CN33</accession>